<dbReference type="EMBL" id="VZCB01000059">
    <property type="protein sequence ID" value="MQN80831.1"/>
    <property type="molecule type" value="Genomic_DNA"/>
</dbReference>
<feature type="domain" description="Outer membrane protein beta-barrel" evidence="2">
    <location>
        <begin position="25"/>
        <end position="131"/>
    </location>
</feature>
<feature type="signal peptide" evidence="1">
    <location>
        <begin position="1"/>
        <end position="25"/>
    </location>
</feature>
<evidence type="ECO:0000313" key="5">
    <source>
        <dbReference type="Proteomes" id="UP000405805"/>
    </source>
</evidence>
<evidence type="ECO:0000256" key="1">
    <source>
        <dbReference type="SAM" id="SignalP"/>
    </source>
</evidence>
<reference evidence="5 6" key="1">
    <citation type="submission" date="2019-09" db="EMBL/GenBank/DDBJ databases">
        <title>Distinct polysaccharide growth profiles of human intestinal Prevotella copri isolates.</title>
        <authorList>
            <person name="Fehlner-Peach H."/>
            <person name="Magnabosco C."/>
            <person name="Raghavan V."/>
            <person name="Scher J.U."/>
            <person name="Tett A."/>
            <person name="Cox L.M."/>
            <person name="Gottsegen C."/>
            <person name="Watters A."/>
            <person name="Wiltshire- Gordon J.D."/>
            <person name="Segata N."/>
            <person name="Bonneau R."/>
            <person name="Littman D.R."/>
        </authorList>
    </citation>
    <scope>NUCLEOTIDE SEQUENCE [LARGE SCALE GENOMIC DNA]</scope>
    <source>
        <strain evidence="6">iA622</strain>
        <strain evidence="3">IA622</strain>
        <strain evidence="5">iA624</strain>
        <strain evidence="4">IA624</strain>
    </source>
</reference>
<feature type="chain" id="PRO_5041168719" evidence="1">
    <location>
        <begin position="26"/>
        <end position="195"/>
    </location>
</feature>
<dbReference type="AlphaFoldDB" id="A0A5P0WVG0"/>
<dbReference type="Proteomes" id="UP000405805">
    <property type="component" value="Unassembled WGS sequence"/>
</dbReference>
<name>A0A5P0WVG0_9BACT</name>
<proteinExistence type="predicted"/>
<sequence length="195" mass="21661">MKKSIKKMAVVAMMLVTGSTMTVNAQLLSEKPRVHLGIRGGVSASSYSGDGIKSKIFPMGGFAVDFKVAPIPLYLESGLYYVNRGYKLDIPDDYYYDDESTNNQAIEMPIVVSYHYYLNDKMSIQPFFGGFISQVFDGPNDDLDYGLRLGTGFNYGRAYASIGYDFGLKNWGEDGYSSKSGLFFFNIGFNFLGSK</sequence>
<evidence type="ECO:0000259" key="2">
    <source>
        <dbReference type="Pfam" id="PF13568"/>
    </source>
</evidence>
<dbReference type="Pfam" id="PF13568">
    <property type="entry name" value="OMP_b-brl_2"/>
    <property type="match status" value="1"/>
</dbReference>
<dbReference type="OrthoDB" id="1082211at2"/>
<evidence type="ECO:0000313" key="6">
    <source>
        <dbReference type="Proteomes" id="UP000480425"/>
    </source>
</evidence>
<gene>
    <name evidence="4" type="ORF">F7D57_16315</name>
    <name evidence="3" type="ORF">F7D73_07665</name>
</gene>
<accession>A0A5P0WVG0</accession>
<protein>
    <submittedName>
        <fullName evidence="3">PorT family protein</fullName>
    </submittedName>
</protein>
<comment type="caution">
    <text evidence="3">The sequence shown here is derived from an EMBL/GenBank/DDBJ whole genome shotgun (WGS) entry which is preliminary data.</text>
</comment>
<dbReference type="RefSeq" id="WP_153098250.1">
    <property type="nucleotide sequence ID" value="NZ_VZBP01000214.1"/>
</dbReference>
<evidence type="ECO:0000313" key="3">
    <source>
        <dbReference type="EMBL" id="MQN80831.1"/>
    </source>
</evidence>
<dbReference type="InterPro" id="IPR025665">
    <property type="entry name" value="Beta-barrel_OMP_2"/>
</dbReference>
<evidence type="ECO:0000313" key="4">
    <source>
        <dbReference type="EMBL" id="MQO11219.1"/>
    </source>
</evidence>
<keyword evidence="1" id="KW-0732">Signal</keyword>
<organism evidence="3 6">
    <name type="scientific">Segatella copri</name>
    <dbReference type="NCBI Taxonomy" id="165179"/>
    <lineage>
        <taxon>Bacteria</taxon>
        <taxon>Pseudomonadati</taxon>
        <taxon>Bacteroidota</taxon>
        <taxon>Bacteroidia</taxon>
        <taxon>Bacteroidales</taxon>
        <taxon>Prevotellaceae</taxon>
        <taxon>Segatella</taxon>
    </lineage>
</organism>
<dbReference type="Proteomes" id="UP000480425">
    <property type="component" value="Unassembled WGS sequence"/>
</dbReference>
<dbReference type="EMBL" id="VZBP01000214">
    <property type="protein sequence ID" value="MQO11219.1"/>
    <property type="molecule type" value="Genomic_DNA"/>
</dbReference>